<dbReference type="InterPro" id="IPR000742">
    <property type="entry name" value="EGF"/>
</dbReference>
<dbReference type="EMBL" id="MU003818">
    <property type="protein sequence ID" value="KAF2718891.1"/>
    <property type="molecule type" value="Genomic_DNA"/>
</dbReference>
<evidence type="ECO:0000313" key="6">
    <source>
        <dbReference type="Proteomes" id="UP000799441"/>
    </source>
</evidence>
<dbReference type="PROSITE" id="PS50026">
    <property type="entry name" value="EGF_3"/>
    <property type="match status" value="1"/>
</dbReference>
<feature type="region of interest" description="Disordered" evidence="2">
    <location>
        <begin position="286"/>
        <end position="307"/>
    </location>
</feature>
<feature type="compositionally biased region" description="Polar residues" evidence="2">
    <location>
        <begin position="502"/>
        <end position="526"/>
    </location>
</feature>
<feature type="compositionally biased region" description="Polar residues" evidence="2">
    <location>
        <begin position="313"/>
        <end position="323"/>
    </location>
</feature>
<evidence type="ECO:0000313" key="5">
    <source>
        <dbReference type="EMBL" id="KAF2718891.1"/>
    </source>
</evidence>
<dbReference type="Proteomes" id="UP000799441">
    <property type="component" value="Unassembled WGS sequence"/>
</dbReference>
<name>A0A9P4UMZ9_9PEZI</name>
<feature type="compositionally biased region" description="Polar residues" evidence="2">
    <location>
        <begin position="148"/>
        <end position="166"/>
    </location>
</feature>
<accession>A0A9P4UMZ9</accession>
<dbReference type="PANTHER" id="PTHR17178:SF0">
    <property type="entry name" value="SERGLYCIN"/>
    <property type="match status" value="1"/>
</dbReference>
<dbReference type="PROSITE" id="PS00022">
    <property type="entry name" value="EGF_1"/>
    <property type="match status" value="1"/>
</dbReference>
<feature type="disulfide bond" evidence="1">
    <location>
        <begin position="408"/>
        <end position="417"/>
    </location>
</feature>
<keyword evidence="3" id="KW-1133">Transmembrane helix</keyword>
<keyword evidence="1" id="KW-1015">Disulfide bond</keyword>
<keyword evidence="3" id="KW-0472">Membrane</keyword>
<feature type="region of interest" description="Disordered" evidence="2">
    <location>
        <begin position="487"/>
        <end position="555"/>
    </location>
</feature>
<feature type="region of interest" description="Disordered" evidence="2">
    <location>
        <begin position="313"/>
        <end position="332"/>
    </location>
</feature>
<evidence type="ECO:0000256" key="1">
    <source>
        <dbReference type="PROSITE-ProRule" id="PRU00076"/>
    </source>
</evidence>
<evidence type="ECO:0000256" key="3">
    <source>
        <dbReference type="SAM" id="Phobius"/>
    </source>
</evidence>
<keyword evidence="1" id="KW-0245">EGF-like domain</keyword>
<evidence type="ECO:0000259" key="4">
    <source>
        <dbReference type="PROSITE" id="PS50026"/>
    </source>
</evidence>
<dbReference type="CDD" id="cd00054">
    <property type="entry name" value="EGF_CA"/>
    <property type="match status" value="1"/>
</dbReference>
<organism evidence="5 6">
    <name type="scientific">Polychaeton citri CBS 116435</name>
    <dbReference type="NCBI Taxonomy" id="1314669"/>
    <lineage>
        <taxon>Eukaryota</taxon>
        <taxon>Fungi</taxon>
        <taxon>Dikarya</taxon>
        <taxon>Ascomycota</taxon>
        <taxon>Pezizomycotina</taxon>
        <taxon>Dothideomycetes</taxon>
        <taxon>Dothideomycetidae</taxon>
        <taxon>Capnodiales</taxon>
        <taxon>Capnodiaceae</taxon>
        <taxon>Polychaeton</taxon>
    </lineage>
</organism>
<dbReference type="PROSITE" id="PS01186">
    <property type="entry name" value="EGF_2"/>
    <property type="match status" value="1"/>
</dbReference>
<comment type="caution">
    <text evidence="1">Lacks conserved residue(s) required for the propagation of feature annotation.</text>
</comment>
<feature type="compositionally biased region" description="Low complexity" evidence="2">
    <location>
        <begin position="527"/>
        <end position="553"/>
    </location>
</feature>
<feature type="domain" description="EGF-like" evidence="4">
    <location>
        <begin position="380"/>
        <end position="418"/>
    </location>
</feature>
<evidence type="ECO:0000256" key="2">
    <source>
        <dbReference type="SAM" id="MobiDB-lite"/>
    </source>
</evidence>
<keyword evidence="6" id="KW-1185">Reference proteome</keyword>
<reference evidence="5" key="1">
    <citation type="journal article" date="2020" name="Stud. Mycol.">
        <title>101 Dothideomycetes genomes: a test case for predicting lifestyles and emergence of pathogens.</title>
        <authorList>
            <person name="Haridas S."/>
            <person name="Albert R."/>
            <person name="Binder M."/>
            <person name="Bloem J."/>
            <person name="Labutti K."/>
            <person name="Salamov A."/>
            <person name="Andreopoulos B."/>
            <person name="Baker S."/>
            <person name="Barry K."/>
            <person name="Bills G."/>
            <person name="Bluhm B."/>
            <person name="Cannon C."/>
            <person name="Castanera R."/>
            <person name="Culley D."/>
            <person name="Daum C."/>
            <person name="Ezra D."/>
            <person name="Gonzalez J."/>
            <person name="Henrissat B."/>
            <person name="Kuo A."/>
            <person name="Liang C."/>
            <person name="Lipzen A."/>
            <person name="Lutzoni F."/>
            <person name="Magnuson J."/>
            <person name="Mondo S."/>
            <person name="Nolan M."/>
            <person name="Ohm R."/>
            <person name="Pangilinan J."/>
            <person name="Park H.-J."/>
            <person name="Ramirez L."/>
            <person name="Alfaro M."/>
            <person name="Sun H."/>
            <person name="Tritt A."/>
            <person name="Yoshinaga Y."/>
            <person name="Zwiers L.-H."/>
            <person name="Turgeon B."/>
            <person name="Goodwin S."/>
            <person name="Spatafora J."/>
            <person name="Crous P."/>
            <person name="Grigoriev I."/>
        </authorList>
    </citation>
    <scope>NUCLEOTIDE SEQUENCE</scope>
    <source>
        <strain evidence="5">CBS 116435</strain>
    </source>
</reference>
<comment type="caution">
    <text evidence="5">The sequence shown here is derived from an EMBL/GenBank/DDBJ whole genome shotgun (WGS) entry which is preliminary data.</text>
</comment>
<feature type="transmembrane region" description="Helical" evidence="3">
    <location>
        <begin position="342"/>
        <end position="370"/>
    </location>
</feature>
<dbReference type="AlphaFoldDB" id="A0A9P4UMZ9"/>
<dbReference type="OrthoDB" id="283575at2759"/>
<protein>
    <recommendedName>
        <fullName evidence="4">EGF-like domain-containing protein</fullName>
    </recommendedName>
</protein>
<dbReference type="PANTHER" id="PTHR17178">
    <property type="entry name" value="SECRETORY GRANULE PROTEOGLYCAN CORE PROTEIN"/>
    <property type="match status" value="1"/>
</dbReference>
<gene>
    <name evidence="5" type="ORF">K431DRAFT_229743</name>
</gene>
<keyword evidence="3" id="KW-0812">Transmembrane</keyword>
<sequence length="639" mass="67978">MPLGPPPSARRGPASYYAHAAPVHPIFEEAESARGSVRDGAHSSYASSNAIPIGVPEYYLTHGETQDRQAPTRPATEADDQSPYAHADQTRDYRFEGDPSRYDPSPEPAPIVRQASLGKRSKPTLTTVQSSEKMRNNNFEGEKLSQAVRPTSVSNKLSPHHGQQSRTRARSPLAKHMRESDIRKSLEAGGALEMTETRSGHLKAPTPGMSERVGRQRPPTLDMSKLKDAEARGSLTSLPDLIKRNMRLASNLDRGRTVSRLGLEWFTSDGNKSNARKSAGSLSDILSSFPAPGAQTPTGGRLNPHGSFASFNKGNLRHSTLPSDSDAPDGRTPQRRCCGMPLWLFLIMLLVLFLLVAAAVVVPVMLLVVVPDMDNSSSAPGSDCQTQLQCHNGGTGIVGQDGNCRCLCVNGYTGDSCNQSSAARCTTTTVGSVDDATVGDAIPRLLQLANSDFGIPLDGSTLLGLFSSNDLSCNTENSLVTFNGASVGKRSTQDSSRRSSTLARRQTSTESPNSQATSNGIVYQTGSPTSSSDTSASTSSSSPSSQSSSANDSSDTRDFARTVVLYIFQVSGELSSASSAQSNLQYYFSNGQSADGQQLDPTNVQLDNGYHCNLDAFSLTLANGTTVGEQSAGKKWVLG</sequence>
<feature type="compositionally biased region" description="Basic and acidic residues" evidence="2">
    <location>
        <begin position="132"/>
        <end position="143"/>
    </location>
</feature>
<feature type="region of interest" description="Disordered" evidence="2">
    <location>
        <begin position="196"/>
        <end position="220"/>
    </location>
</feature>
<feature type="compositionally biased region" description="Basic and acidic residues" evidence="2">
    <location>
        <begin position="88"/>
        <end position="101"/>
    </location>
</feature>
<proteinExistence type="predicted"/>
<feature type="region of interest" description="Disordered" evidence="2">
    <location>
        <begin position="57"/>
        <end position="179"/>
    </location>
</feature>